<protein>
    <recommendedName>
        <fullName evidence="5">Right handed beta helix domain-containing protein</fullName>
    </recommendedName>
</protein>
<feature type="compositionally biased region" description="Gly residues" evidence="1">
    <location>
        <begin position="510"/>
        <end position="533"/>
    </location>
</feature>
<evidence type="ECO:0008006" key="5">
    <source>
        <dbReference type="Google" id="ProtNLM"/>
    </source>
</evidence>
<evidence type="ECO:0000313" key="4">
    <source>
        <dbReference type="Proteomes" id="UP000644507"/>
    </source>
</evidence>
<sequence>MKLQIFSLRLFLVLSLFSSLHAQVVTNRDDSGPGSLRDTITSAAAGATITFDPSLSGQEIYLSSQYLLDKDLIIDASSLRQRIILDGSNTNRIIEVTGNRSITCRRITFQNGTGTSTMAGNTRGGAIAIRDSGDLVLEDCQFTSCQTSTGGGAIFNQSADLTLKRCFFGYNQASVDGGAINCNGGLTNITNCTFLQNIAGGSGGAIKYSGSSDFSLTSCTLVTNSAEVAGGGLIYLGSSQGKLTLQNSILTNNGAPIGADLRNDGSTSTIGSNLLSNISDSGLLNGSVSITTEPSLAPEDYYGGPTLTMPPLMDSPARDAGGETDPGGTDQRGSPRFSNGALDIGAVEIGSLVVNTTDDNTTDDENHGSTENVSLREAIAFALPESVITFDTSVFNGSQGSILLTEELTIGNELTIDASAITNKVTIDANATEFERRRVLTIEAESSVELRNLILTGGWTEDGADGDDSSSGDMNSGEGGHDGGDGGGILLNSFSELTLSSTSVANNQTGNGGNGGSGGDGGYGGHGGHGGGILVRPNSTLVLNSSSVKENKTGNGGHGGDGGSNGNYNRGGRGGNSGAGGGIFVDSDSQLTLASSCVSGNKTGHKGNGGNGGDYGEGGSGGRSNKDGGGGIYMSPHSELTLDSSAITNNRTGNGGDGGDANMDSNRFGGAGSNGGPGGGIYASTQTILTLDSSQITRNHTGEGGMGGSGGDEGEDGNSGVGGDGGGIRSSSEGLTLSLCTLSENQTGRGGRGGGFFCSNSQLNASHCTIASNIALGEGEGGGIASENSEITLQNSILAGNSASSGPDLREFNTSNTLTVTGNNIFSSLSGQSSFTPDNPNLFIGNPLLAPLGDYGGPTHTMIPLPGSLAINAANSSTATLDQRGFAINDGQPDIGATEVRADDFTFQEPVLEALWNTDHDHDGSPFGLEIALGTDPDKPDANAPQNLSLTFNGIGQPVLEFAYSLGALPFTNYLILHSS</sequence>
<feature type="region of interest" description="Disordered" evidence="1">
    <location>
        <begin position="697"/>
        <end position="728"/>
    </location>
</feature>
<name>A0A918WJR2_9BACT</name>
<dbReference type="PANTHER" id="PTHR11319:SF35">
    <property type="entry name" value="OUTER MEMBRANE PROTEIN PMPC-RELATED"/>
    <property type="match status" value="1"/>
</dbReference>
<feature type="region of interest" description="Disordered" evidence="1">
    <location>
        <begin position="600"/>
        <end position="683"/>
    </location>
</feature>
<accession>A0A918WJR2</accession>
<feature type="compositionally biased region" description="Gly residues" evidence="1">
    <location>
        <begin position="669"/>
        <end position="681"/>
    </location>
</feature>
<dbReference type="AlphaFoldDB" id="A0A918WJR2"/>
<evidence type="ECO:0000256" key="1">
    <source>
        <dbReference type="SAM" id="MobiDB-lite"/>
    </source>
</evidence>
<feature type="region of interest" description="Disordered" evidence="1">
    <location>
        <begin position="503"/>
        <end position="574"/>
    </location>
</feature>
<dbReference type="NCBIfam" id="NF041518">
    <property type="entry name" value="choice_anch_Q"/>
    <property type="match status" value="2"/>
</dbReference>
<comment type="caution">
    <text evidence="3">The sequence shown here is derived from an EMBL/GenBank/DDBJ whole genome shotgun (WGS) entry which is preliminary data.</text>
</comment>
<dbReference type="Gene3D" id="2.160.20.10">
    <property type="entry name" value="Single-stranded right-handed beta-helix, Pectin lyase-like"/>
    <property type="match status" value="1"/>
</dbReference>
<evidence type="ECO:0000256" key="2">
    <source>
        <dbReference type="SAM" id="SignalP"/>
    </source>
</evidence>
<dbReference type="InterPro" id="IPR011050">
    <property type="entry name" value="Pectin_lyase_fold/virulence"/>
</dbReference>
<feature type="compositionally biased region" description="Polar residues" evidence="1">
    <location>
        <begin position="537"/>
        <end position="548"/>
    </location>
</feature>
<keyword evidence="4" id="KW-1185">Reference proteome</keyword>
<feature type="region of interest" description="Disordered" evidence="1">
    <location>
        <begin position="295"/>
        <end position="340"/>
    </location>
</feature>
<feature type="compositionally biased region" description="Gly residues" evidence="1">
    <location>
        <begin position="702"/>
        <end position="728"/>
    </location>
</feature>
<reference evidence="3" key="2">
    <citation type="submission" date="2020-09" db="EMBL/GenBank/DDBJ databases">
        <authorList>
            <person name="Sun Q."/>
            <person name="Kim S."/>
        </authorList>
    </citation>
    <scope>NUCLEOTIDE SEQUENCE</scope>
    <source>
        <strain evidence="3">KCTC 12988</strain>
    </source>
</reference>
<feature type="compositionally biased region" description="Gly residues" evidence="1">
    <location>
        <begin position="554"/>
        <end position="574"/>
    </location>
</feature>
<dbReference type="EMBL" id="BMXI01000007">
    <property type="protein sequence ID" value="GHC52193.1"/>
    <property type="molecule type" value="Genomic_DNA"/>
</dbReference>
<dbReference type="SUPFAM" id="SSF51126">
    <property type="entry name" value="Pectin lyase-like"/>
    <property type="match status" value="3"/>
</dbReference>
<evidence type="ECO:0000313" key="3">
    <source>
        <dbReference type="EMBL" id="GHC52193.1"/>
    </source>
</evidence>
<feature type="region of interest" description="Disordered" evidence="1">
    <location>
        <begin position="458"/>
        <end position="488"/>
    </location>
</feature>
<dbReference type="InterPro" id="IPR059226">
    <property type="entry name" value="Choice_anch_Q_dom"/>
</dbReference>
<keyword evidence="2" id="KW-0732">Signal</keyword>
<dbReference type="InterPro" id="IPR012334">
    <property type="entry name" value="Pectin_lyas_fold"/>
</dbReference>
<feature type="chain" id="PRO_5036926543" description="Right handed beta helix domain-containing protein" evidence="2">
    <location>
        <begin position="23"/>
        <end position="980"/>
    </location>
</feature>
<feature type="compositionally biased region" description="Gly residues" evidence="1">
    <location>
        <begin position="606"/>
        <end position="632"/>
    </location>
</feature>
<dbReference type="Proteomes" id="UP000644507">
    <property type="component" value="Unassembled WGS sequence"/>
</dbReference>
<reference evidence="3" key="1">
    <citation type="journal article" date="2014" name="Int. J. Syst. Evol. Microbiol.">
        <title>Complete genome sequence of Corynebacterium casei LMG S-19264T (=DSM 44701T), isolated from a smear-ripened cheese.</title>
        <authorList>
            <consortium name="US DOE Joint Genome Institute (JGI-PGF)"/>
            <person name="Walter F."/>
            <person name="Albersmeier A."/>
            <person name="Kalinowski J."/>
            <person name="Ruckert C."/>
        </authorList>
    </citation>
    <scope>NUCLEOTIDE SEQUENCE</scope>
    <source>
        <strain evidence="3">KCTC 12988</strain>
    </source>
</reference>
<proteinExistence type="predicted"/>
<dbReference type="PANTHER" id="PTHR11319">
    <property type="entry name" value="G PROTEIN-COUPLED RECEPTOR-RELATED"/>
    <property type="match status" value="1"/>
</dbReference>
<dbReference type="RefSeq" id="WP_189569618.1">
    <property type="nucleotide sequence ID" value="NZ_BMXI01000007.1"/>
</dbReference>
<feature type="signal peptide" evidence="2">
    <location>
        <begin position="1"/>
        <end position="22"/>
    </location>
</feature>
<gene>
    <name evidence="3" type="ORF">GCM10007100_18080</name>
</gene>
<organism evidence="3 4">
    <name type="scientific">Roseibacillus persicicus</name>
    <dbReference type="NCBI Taxonomy" id="454148"/>
    <lineage>
        <taxon>Bacteria</taxon>
        <taxon>Pseudomonadati</taxon>
        <taxon>Verrucomicrobiota</taxon>
        <taxon>Verrucomicrobiia</taxon>
        <taxon>Verrucomicrobiales</taxon>
        <taxon>Verrucomicrobiaceae</taxon>
        <taxon>Roseibacillus</taxon>
    </lineage>
</organism>